<dbReference type="GO" id="GO:0004674">
    <property type="term" value="F:protein serine/threonine kinase activity"/>
    <property type="evidence" value="ECO:0007669"/>
    <property type="project" value="TreeGrafter"/>
</dbReference>
<dbReference type="Gene3D" id="1.10.510.10">
    <property type="entry name" value="Transferase(Phosphotransferase) domain 1"/>
    <property type="match status" value="1"/>
</dbReference>
<feature type="transmembrane region" description="Helical" evidence="1">
    <location>
        <begin position="262"/>
        <end position="283"/>
    </location>
</feature>
<evidence type="ECO:0000259" key="2">
    <source>
        <dbReference type="PROSITE" id="PS50011"/>
    </source>
</evidence>
<dbReference type="PANTHER" id="PTHR44329">
    <property type="entry name" value="SERINE/THREONINE-PROTEIN KINASE TNNI3K-RELATED"/>
    <property type="match status" value="1"/>
</dbReference>
<dbReference type="Pfam" id="PF00069">
    <property type="entry name" value="Pkinase"/>
    <property type="match status" value="1"/>
</dbReference>
<keyword evidence="1" id="KW-0472">Membrane</keyword>
<dbReference type="InterPro" id="IPR051681">
    <property type="entry name" value="Ser/Thr_Kinases-Pseudokinases"/>
</dbReference>
<proteinExistence type="predicted"/>
<dbReference type="SUPFAM" id="SSF56112">
    <property type="entry name" value="Protein kinase-like (PK-like)"/>
    <property type="match status" value="1"/>
</dbReference>
<evidence type="ECO:0000256" key="1">
    <source>
        <dbReference type="SAM" id="Phobius"/>
    </source>
</evidence>
<dbReference type="EMBL" id="JAKCXM010000258">
    <property type="protein sequence ID" value="KAJ0397320.1"/>
    <property type="molecule type" value="Genomic_DNA"/>
</dbReference>
<dbReference type="Proteomes" id="UP001209570">
    <property type="component" value="Unassembled WGS sequence"/>
</dbReference>
<feature type="domain" description="Protein kinase" evidence="2">
    <location>
        <begin position="349"/>
        <end position="618"/>
    </location>
</feature>
<sequence length="624" mass="68458">MLGDRTFRFDGSTSDLAQQFYRLHRDGVTLPSLPAVTVPSAVQKRLADAGLSFADLPGLLQRALLWDAGFAFDVTGRLVRIWTLDGRTMAEIAVPKSEFSNVCPLQTCSQPDNMSWYKSVECPGDEILRVARCVADEVHDANSDLSMWATGGNVSMTPEMLVYKHDWYDVRSRSSFLVHAIHTRKRGESPAYGQCSRSAISAYMYGALVIPCHPLSRLNSTIQVARMSEPRPGKIVAAWLKQVSHAGQDESSDDEGISTTTIAIIVVAAAIAAVCAAFAFCCWRRRRRRAKSLSARAIGNSGEDTYVAVDTAKSAGLQLPGSAGDQAGSKTSAWDDAVIAAVRIPFDKVVMGAVISRGGFGEVYRGTYNGQHVAIKRLLPERRRDLRQIERFLEEVKLNASLEHECIVRFVGVAWDSLSDLSVVSEFMEGGDLRAALARFDEQQRPTGFDAVKIKIALHVAHALTYLHSLRPMVLHRDLKSKNVLLNSALDAKLTDFGVARERADRTMTAGVGSSLWMAPEVMLGERYDEKADVFSFGVLLSELDTHKLPYAHAVEPGTGRKLPDTAVLQLVMLGRLSVLFTVGADAEMVALGRACVSVHSEERPTAAEVLHRVHLLYQEHQHA</sequence>
<protein>
    <recommendedName>
        <fullName evidence="2">Protein kinase domain-containing protein</fullName>
    </recommendedName>
</protein>
<keyword evidence="1" id="KW-1133">Transmembrane helix</keyword>
<dbReference type="InterPro" id="IPR008271">
    <property type="entry name" value="Ser/Thr_kinase_AS"/>
</dbReference>
<dbReference type="GO" id="GO:0005524">
    <property type="term" value="F:ATP binding"/>
    <property type="evidence" value="ECO:0007669"/>
    <property type="project" value="InterPro"/>
</dbReference>
<reference evidence="3" key="1">
    <citation type="submission" date="2021-12" db="EMBL/GenBank/DDBJ databases">
        <title>Prjna785345.</title>
        <authorList>
            <person name="Rujirawat T."/>
            <person name="Krajaejun T."/>
        </authorList>
    </citation>
    <scope>NUCLEOTIDE SEQUENCE</scope>
    <source>
        <strain evidence="3">Pi057C3</strain>
    </source>
</reference>
<name>A0AAD5LZ28_PYTIN</name>
<dbReference type="InterPro" id="IPR000719">
    <property type="entry name" value="Prot_kinase_dom"/>
</dbReference>
<accession>A0AAD5LZ28</accession>
<evidence type="ECO:0000313" key="4">
    <source>
        <dbReference type="Proteomes" id="UP001209570"/>
    </source>
</evidence>
<dbReference type="PROSITE" id="PS50011">
    <property type="entry name" value="PROTEIN_KINASE_DOM"/>
    <property type="match status" value="1"/>
</dbReference>
<dbReference type="AlphaFoldDB" id="A0AAD5LZ28"/>
<gene>
    <name evidence="3" type="ORF">P43SY_004039</name>
</gene>
<comment type="caution">
    <text evidence="3">The sequence shown here is derived from an EMBL/GenBank/DDBJ whole genome shotgun (WGS) entry which is preliminary data.</text>
</comment>
<keyword evidence="4" id="KW-1185">Reference proteome</keyword>
<dbReference type="InterPro" id="IPR011009">
    <property type="entry name" value="Kinase-like_dom_sf"/>
</dbReference>
<dbReference type="Gene3D" id="3.30.200.20">
    <property type="entry name" value="Phosphorylase Kinase, domain 1"/>
    <property type="match status" value="1"/>
</dbReference>
<keyword evidence="1" id="KW-0812">Transmembrane</keyword>
<dbReference type="PROSITE" id="PS00108">
    <property type="entry name" value="PROTEIN_KINASE_ST"/>
    <property type="match status" value="1"/>
</dbReference>
<organism evidence="3 4">
    <name type="scientific">Pythium insidiosum</name>
    <name type="common">Pythiosis disease agent</name>
    <dbReference type="NCBI Taxonomy" id="114742"/>
    <lineage>
        <taxon>Eukaryota</taxon>
        <taxon>Sar</taxon>
        <taxon>Stramenopiles</taxon>
        <taxon>Oomycota</taxon>
        <taxon>Peronosporomycetes</taxon>
        <taxon>Pythiales</taxon>
        <taxon>Pythiaceae</taxon>
        <taxon>Pythium</taxon>
    </lineage>
</organism>
<dbReference type="PANTHER" id="PTHR44329:SF214">
    <property type="entry name" value="PROTEIN KINASE DOMAIN-CONTAINING PROTEIN"/>
    <property type="match status" value="1"/>
</dbReference>
<dbReference type="SMART" id="SM00220">
    <property type="entry name" value="S_TKc"/>
    <property type="match status" value="1"/>
</dbReference>
<evidence type="ECO:0000313" key="3">
    <source>
        <dbReference type="EMBL" id="KAJ0397320.1"/>
    </source>
</evidence>